<keyword evidence="2" id="KW-1133">Transmembrane helix</keyword>
<keyword evidence="2" id="KW-0812">Transmembrane</keyword>
<keyword evidence="4" id="KW-1185">Reference proteome</keyword>
<keyword evidence="2" id="KW-0472">Membrane</keyword>
<organism evidence="3 4">
    <name type="scientific">Candidatus Nitrospira neomarina</name>
    <dbReference type="NCBI Taxonomy" id="3020899"/>
    <lineage>
        <taxon>Bacteria</taxon>
        <taxon>Pseudomonadati</taxon>
        <taxon>Nitrospirota</taxon>
        <taxon>Nitrospiria</taxon>
        <taxon>Nitrospirales</taxon>
        <taxon>Nitrospiraceae</taxon>
        <taxon>Nitrospira</taxon>
    </lineage>
</organism>
<gene>
    <name evidence="3" type="ORF">PQG83_04445</name>
</gene>
<feature type="transmembrane region" description="Helical" evidence="2">
    <location>
        <begin position="41"/>
        <end position="60"/>
    </location>
</feature>
<evidence type="ECO:0000313" key="3">
    <source>
        <dbReference type="EMBL" id="WNM63008.1"/>
    </source>
</evidence>
<dbReference type="KEGG" id="nneo:PQG83_04445"/>
<dbReference type="EMBL" id="CP116968">
    <property type="protein sequence ID" value="WNM63008.1"/>
    <property type="molecule type" value="Genomic_DNA"/>
</dbReference>
<protein>
    <submittedName>
        <fullName evidence="3">Uncharacterized protein</fullName>
    </submittedName>
</protein>
<evidence type="ECO:0000256" key="1">
    <source>
        <dbReference type="SAM" id="MobiDB-lite"/>
    </source>
</evidence>
<evidence type="ECO:0000256" key="2">
    <source>
        <dbReference type="SAM" id="Phobius"/>
    </source>
</evidence>
<proteinExistence type="predicted"/>
<dbReference type="RefSeq" id="WP_312747254.1">
    <property type="nucleotide sequence ID" value="NZ_CP116968.1"/>
</dbReference>
<feature type="region of interest" description="Disordered" evidence="1">
    <location>
        <begin position="1"/>
        <end position="23"/>
    </location>
</feature>
<evidence type="ECO:0000313" key="4">
    <source>
        <dbReference type="Proteomes" id="UP001302494"/>
    </source>
</evidence>
<dbReference type="Proteomes" id="UP001302494">
    <property type="component" value="Chromosome"/>
</dbReference>
<name>A0AA96GKM1_9BACT</name>
<dbReference type="AlphaFoldDB" id="A0AA96GKM1"/>
<accession>A0AA96GKM1</accession>
<reference evidence="3 4" key="1">
    <citation type="submission" date="2023-01" db="EMBL/GenBank/DDBJ databases">
        <title>Cultivation and genomic characterization of new, ubiquitous marine nitrite-oxidizing bacteria from the Nitrospirales.</title>
        <authorList>
            <person name="Mueller A.J."/>
            <person name="Daebeler A."/>
            <person name="Herbold C.W."/>
            <person name="Kirkegaard R.H."/>
            <person name="Daims H."/>
        </authorList>
    </citation>
    <scope>NUCLEOTIDE SEQUENCE [LARGE SCALE GENOMIC DNA]</scope>
    <source>
        <strain evidence="3 4">DK</strain>
    </source>
</reference>
<sequence>MSSPSLSAERNISCPETEQLSQSTNNESHITPWICRRPVRLTIYGFLVAFGLWMVGWGVVPRLLDPTFEQHLQDKSVMAGMSREQVMDAWGSPYQMNVSYTEKGIRREEWIYEDWLDSSTIKHRYLYFEEGKLIGGWY</sequence>